<gene>
    <name evidence="1" type="ORF">MAR_006877</name>
</gene>
<dbReference type="Proteomes" id="UP001164746">
    <property type="component" value="Chromosome 1"/>
</dbReference>
<protein>
    <submittedName>
        <fullName evidence="1">Uncharacterized protein</fullName>
    </submittedName>
</protein>
<feature type="non-terminal residue" evidence="1">
    <location>
        <position position="1"/>
    </location>
</feature>
<accession>A0ABY7DBH8</accession>
<organism evidence="1 2">
    <name type="scientific">Mya arenaria</name>
    <name type="common">Soft-shell clam</name>
    <dbReference type="NCBI Taxonomy" id="6604"/>
    <lineage>
        <taxon>Eukaryota</taxon>
        <taxon>Metazoa</taxon>
        <taxon>Spiralia</taxon>
        <taxon>Lophotrochozoa</taxon>
        <taxon>Mollusca</taxon>
        <taxon>Bivalvia</taxon>
        <taxon>Autobranchia</taxon>
        <taxon>Heteroconchia</taxon>
        <taxon>Euheterodonta</taxon>
        <taxon>Imparidentia</taxon>
        <taxon>Neoheterodontei</taxon>
        <taxon>Myida</taxon>
        <taxon>Myoidea</taxon>
        <taxon>Myidae</taxon>
        <taxon>Mya</taxon>
    </lineage>
</organism>
<proteinExistence type="predicted"/>
<sequence length="217" mass="24339">SVLNRRKRGGVDHRLGLFVGKPGPPGFVGFPGEIVEKGFPGYDGITGIIGDVGRAGASRESPAFQVKLDSMEKLVRWVNLAFKDQKGKWVKRGQKVKEENMEISDHGDLLEIRDPTTIGNKSSCWQFNNETTTSAPEMFEDQFNNETTTSTPEMFEDQFNSETTTSTPEMFEDQYNNETTTSATEIIEDQLNNGTTTIAHYVYEDSSDEYSDEHSEE</sequence>
<keyword evidence="2" id="KW-1185">Reference proteome</keyword>
<reference evidence="1" key="1">
    <citation type="submission" date="2022-11" db="EMBL/GenBank/DDBJ databases">
        <title>Centuries of genome instability and evolution in soft-shell clam transmissible cancer (bioRxiv).</title>
        <authorList>
            <person name="Hart S.F.M."/>
            <person name="Yonemitsu M.A."/>
            <person name="Giersch R.M."/>
            <person name="Beal B.F."/>
            <person name="Arriagada G."/>
            <person name="Davis B.W."/>
            <person name="Ostrander E.A."/>
            <person name="Goff S.P."/>
            <person name="Metzger M.J."/>
        </authorList>
    </citation>
    <scope>NUCLEOTIDE SEQUENCE</scope>
    <source>
        <strain evidence="1">MELC-2E11</strain>
        <tissue evidence="1">Siphon/mantle</tissue>
    </source>
</reference>
<evidence type="ECO:0000313" key="2">
    <source>
        <dbReference type="Proteomes" id="UP001164746"/>
    </source>
</evidence>
<name>A0ABY7DBH8_MYAAR</name>
<dbReference type="EMBL" id="CP111012">
    <property type="protein sequence ID" value="WAQ94406.1"/>
    <property type="molecule type" value="Genomic_DNA"/>
</dbReference>
<evidence type="ECO:0000313" key="1">
    <source>
        <dbReference type="EMBL" id="WAQ94406.1"/>
    </source>
</evidence>